<dbReference type="InterPro" id="IPR039935">
    <property type="entry name" value="YML079W-like"/>
</dbReference>
<dbReference type="AlphaFoldDB" id="A0AAW6XVS7"/>
<dbReference type="InterPro" id="IPR014710">
    <property type="entry name" value="RmlC-like_jellyroll"/>
</dbReference>
<comment type="caution">
    <text evidence="3">The sequence shown here is derived from an EMBL/GenBank/DDBJ whole genome shotgun (WGS) entry which is preliminary data.</text>
</comment>
<accession>A0AAW6XVS7</accession>
<gene>
    <name evidence="3" type="ORF">QP372_04360</name>
</gene>
<dbReference type="Gene3D" id="2.60.120.10">
    <property type="entry name" value="Jelly Rolls"/>
    <property type="match status" value="1"/>
</dbReference>
<protein>
    <submittedName>
        <fullName evidence="3">Cupin domain-containing protein</fullName>
    </submittedName>
</protein>
<dbReference type="SUPFAM" id="SSF51182">
    <property type="entry name" value="RmlC-like cupins"/>
    <property type="match status" value="1"/>
</dbReference>
<feature type="domain" description="DUF985" evidence="2">
    <location>
        <begin position="14"/>
        <end position="175"/>
    </location>
</feature>
<dbReference type="Pfam" id="PF06172">
    <property type="entry name" value="Cupin_5"/>
    <property type="match status" value="1"/>
</dbReference>
<proteinExistence type="predicted"/>
<reference evidence="3" key="1">
    <citation type="submission" date="2023-05" db="EMBL/GenBank/DDBJ databases">
        <title>Cataloging the Phylogenetic Diversity of Human Bladder Bacteria.</title>
        <authorList>
            <person name="Du J."/>
        </authorList>
    </citation>
    <scope>NUCLEOTIDE SEQUENCE</scope>
    <source>
        <strain evidence="3">UMB6789</strain>
    </source>
</reference>
<dbReference type="InterPro" id="IPR011051">
    <property type="entry name" value="RmlC_Cupin_sf"/>
</dbReference>
<name>A0AAW6XVS7_GARVA</name>
<sequence length="182" mass="19870">MSVSLENMSDYAKNLVKELQLEAHPEGGWYTRDWQAEQLYSATNNENTSNASTNNTKIDENAGADAPRPLASLIYFLLTSGDSSAWHKVDADEIWLWHGPSNLTIELGGCGQTPCDEADLQRFTLGNTKECNGLSTRGHLVIPAGTWQRTIPSDGDVLVSCVVSPGFTFSGFDLAEQNDSNK</sequence>
<dbReference type="InterPro" id="IPR009327">
    <property type="entry name" value="Cupin_DUF985"/>
</dbReference>
<dbReference type="EMBL" id="JASOME010000003">
    <property type="protein sequence ID" value="MDK7063746.1"/>
    <property type="molecule type" value="Genomic_DNA"/>
</dbReference>
<evidence type="ECO:0000313" key="3">
    <source>
        <dbReference type="EMBL" id="MDK7063746.1"/>
    </source>
</evidence>
<evidence type="ECO:0000313" key="4">
    <source>
        <dbReference type="Proteomes" id="UP001237784"/>
    </source>
</evidence>
<evidence type="ECO:0000256" key="1">
    <source>
        <dbReference type="SAM" id="MobiDB-lite"/>
    </source>
</evidence>
<dbReference type="PANTHER" id="PTHR33387:SF3">
    <property type="entry name" value="DUF985 DOMAIN-CONTAINING PROTEIN"/>
    <property type="match status" value="1"/>
</dbReference>
<dbReference type="CDD" id="cd06121">
    <property type="entry name" value="cupin_YML079wp"/>
    <property type="match status" value="1"/>
</dbReference>
<dbReference type="Proteomes" id="UP001237784">
    <property type="component" value="Unassembled WGS sequence"/>
</dbReference>
<evidence type="ECO:0000259" key="2">
    <source>
        <dbReference type="Pfam" id="PF06172"/>
    </source>
</evidence>
<feature type="region of interest" description="Disordered" evidence="1">
    <location>
        <begin position="44"/>
        <end position="63"/>
    </location>
</feature>
<dbReference type="PANTHER" id="PTHR33387">
    <property type="entry name" value="RMLC-LIKE JELLY ROLL FOLD PROTEIN"/>
    <property type="match status" value="1"/>
</dbReference>
<organism evidence="3 4">
    <name type="scientific">Gardnerella vaginalis</name>
    <dbReference type="NCBI Taxonomy" id="2702"/>
    <lineage>
        <taxon>Bacteria</taxon>
        <taxon>Bacillati</taxon>
        <taxon>Actinomycetota</taxon>
        <taxon>Actinomycetes</taxon>
        <taxon>Bifidobacteriales</taxon>
        <taxon>Bifidobacteriaceae</taxon>
        <taxon>Gardnerella</taxon>
    </lineage>
</organism>
<feature type="compositionally biased region" description="Low complexity" evidence="1">
    <location>
        <begin position="44"/>
        <end position="56"/>
    </location>
</feature>
<dbReference type="RefSeq" id="WP_004112058.1">
    <property type="nucleotide sequence ID" value="NZ_JASOME010000003.1"/>
</dbReference>